<keyword evidence="5" id="KW-0464">Manganese</keyword>
<dbReference type="InterPro" id="IPR001932">
    <property type="entry name" value="PPM-type_phosphatase-like_dom"/>
</dbReference>
<feature type="domain" description="PPM-type phosphatase" evidence="8">
    <location>
        <begin position="66"/>
        <end position="418"/>
    </location>
</feature>
<name>A0A8X7Z0W0_POPTO</name>
<dbReference type="InterPro" id="IPR015655">
    <property type="entry name" value="PP2C"/>
</dbReference>
<dbReference type="PROSITE" id="PS51746">
    <property type="entry name" value="PPM_2"/>
    <property type="match status" value="1"/>
</dbReference>
<evidence type="ECO:0000256" key="7">
    <source>
        <dbReference type="SAM" id="MobiDB-lite"/>
    </source>
</evidence>
<gene>
    <name evidence="9" type="ORF">POTOM_036817</name>
</gene>
<evidence type="ECO:0000313" key="9">
    <source>
        <dbReference type="EMBL" id="KAG6760306.1"/>
    </source>
</evidence>
<evidence type="ECO:0000259" key="8">
    <source>
        <dbReference type="PROSITE" id="PS51746"/>
    </source>
</evidence>
<keyword evidence="4" id="KW-0460">Magnesium</keyword>
<dbReference type="GO" id="GO:0043169">
    <property type="term" value="F:cation binding"/>
    <property type="evidence" value="ECO:0007669"/>
    <property type="project" value="InterPro"/>
</dbReference>
<dbReference type="CDD" id="cd00143">
    <property type="entry name" value="PP2Cc"/>
    <property type="match status" value="1"/>
</dbReference>
<dbReference type="GO" id="GO:0004722">
    <property type="term" value="F:protein serine/threonine phosphatase activity"/>
    <property type="evidence" value="ECO:0007669"/>
    <property type="project" value="UniProtKB-EC"/>
</dbReference>
<dbReference type="EC" id="3.1.3.16" evidence="3"/>
<evidence type="ECO:0000256" key="6">
    <source>
        <dbReference type="RuleBase" id="RU003465"/>
    </source>
</evidence>
<dbReference type="Pfam" id="PF00481">
    <property type="entry name" value="PP2C"/>
    <property type="match status" value="1"/>
</dbReference>
<evidence type="ECO:0000256" key="4">
    <source>
        <dbReference type="ARBA" id="ARBA00022842"/>
    </source>
</evidence>
<evidence type="ECO:0000313" key="10">
    <source>
        <dbReference type="Proteomes" id="UP000886885"/>
    </source>
</evidence>
<organism evidence="9 10">
    <name type="scientific">Populus tomentosa</name>
    <name type="common">Chinese white poplar</name>
    <dbReference type="NCBI Taxonomy" id="118781"/>
    <lineage>
        <taxon>Eukaryota</taxon>
        <taxon>Viridiplantae</taxon>
        <taxon>Streptophyta</taxon>
        <taxon>Embryophyta</taxon>
        <taxon>Tracheophyta</taxon>
        <taxon>Spermatophyta</taxon>
        <taxon>Magnoliopsida</taxon>
        <taxon>eudicotyledons</taxon>
        <taxon>Gunneridae</taxon>
        <taxon>Pentapetalae</taxon>
        <taxon>rosids</taxon>
        <taxon>fabids</taxon>
        <taxon>Malpighiales</taxon>
        <taxon>Salicaceae</taxon>
        <taxon>Saliceae</taxon>
        <taxon>Populus</taxon>
    </lineage>
</organism>
<reference evidence="9" key="1">
    <citation type="journal article" date="2020" name="bioRxiv">
        <title>Hybrid origin of Populus tomentosa Carr. identified through genome sequencing and phylogenomic analysis.</title>
        <authorList>
            <person name="An X."/>
            <person name="Gao K."/>
            <person name="Chen Z."/>
            <person name="Li J."/>
            <person name="Yang X."/>
            <person name="Yang X."/>
            <person name="Zhou J."/>
            <person name="Guo T."/>
            <person name="Zhao T."/>
            <person name="Huang S."/>
            <person name="Miao D."/>
            <person name="Khan W.U."/>
            <person name="Rao P."/>
            <person name="Ye M."/>
            <person name="Lei B."/>
            <person name="Liao W."/>
            <person name="Wang J."/>
            <person name="Ji L."/>
            <person name="Li Y."/>
            <person name="Guo B."/>
            <person name="Mustafa N.S."/>
            <person name="Li S."/>
            <person name="Yun Q."/>
            <person name="Keller S.R."/>
            <person name="Mao J."/>
            <person name="Zhang R."/>
            <person name="Strauss S.H."/>
        </authorList>
    </citation>
    <scope>NUCLEOTIDE SEQUENCE</scope>
    <source>
        <strain evidence="9">GM15</strain>
        <tissue evidence="9">Leaf</tissue>
    </source>
</reference>
<proteinExistence type="inferred from homology"/>
<keyword evidence="6" id="KW-0904">Protein phosphatase</keyword>
<dbReference type="SMART" id="SM00332">
    <property type="entry name" value="PP2Cc"/>
    <property type="match status" value="1"/>
</dbReference>
<comment type="cofactor">
    <cofactor evidence="2">
        <name>Mg(2+)</name>
        <dbReference type="ChEBI" id="CHEBI:18420"/>
    </cofactor>
</comment>
<evidence type="ECO:0000256" key="2">
    <source>
        <dbReference type="ARBA" id="ARBA00001946"/>
    </source>
</evidence>
<dbReference type="EMBL" id="JAAWWB010000019">
    <property type="protein sequence ID" value="KAG6760306.1"/>
    <property type="molecule type" value="Genomic_DNA"/>
</dbReference>
<sequence>MTRLMVSAFNAGLISDTSVAGLEIGEKQDPRTPSVEGENSSNGGDAAGRAEGLLWYKDSGQHVNGEFSMAVIQANNLLEDYSQLESGPMSSVDPGPQGTFVGVYDGHGGPEAARFVNERLFENIKKGGRLIVLTWFWGISVGSGGGKSLGLHGFASSVLFFVVLAIHGAEFTSENNGMSADVINKAFLATEDEFLSLVKNQWLHKPQIASVGACCLVGVVCSGVLYIANAGDSRAVLGRLERAIKEIKAVQLSYEHNASIESVREELHSLHPDDPHIVVLKNKVWRVKGLIQISRSIGDAYLKRAEYNREPLLAKFRLPEPFNKPILKAEPTILVQKLYPEDQFLIFASDGLWEHLSNQEAVDFVHSCPRNGVARKLLKAALREAAKKREMRYSDLKKIDRGVRRHFHDDITVIVLFLDSNLVSRSSFRGPLISIKGGYGVSGNGNT</sequence>
<feature type="region of interest" description="Disordered" evidence="7">
    <location>
        <begin position="22"/>
        <end position="45"/>
    </location>
</feature>
<comment type="similarity">
    <text evidence="6">Belongs to the PP2C family.</text>
</comment>
<dbReference type="Proteomes" id="UP000886885">
    <property type="component" value="Chromosome 10A"/>
</dbReference>
<accession>A0A8X7Z0W0</accession>
<dbReference type="AlphaFoldDB" id="A0A8X7Z0W0"/>
<evidence type="ECO:0000256" key="5">
    <source>
        <dbReference type="ARBA" id="ARBA00023211"/>
    </source>
</evidence>
<keyword evidence="10" id="KW-1185">Reference proteome</keyword>
<comment type="cofactor">
    <cofactor evidence="1">
        <name>Mn(2+)</name>
        <dbReference type="ChEBI" id="CHEBI:29035"/>
    </cofactor>
</comment>
<evidence type="ECO:0000256" key="1">
    <source>
        <dbReference type="ARBA" id="ARBA00001936"/>
    </source>
</evidence>
<comment type="caution">
    <text evidence="9">The sequence shown here is derived from an EMBL/GenBank/DDBJ whole genome shotgun (WGS) entry which is preliminary data.</text>
</comment>
<dbReference type="InterPro" id="IPR000222">
    <property type="entry name" value="PP2C_BS"/>
</dbReference>
<keyword evidence="6" id="KW-0378">Hydrolase</keyword>
<dbReference type="OrthoDB" id="420076at2759"/>
<protein>
    <recommendedName>
        <fullName evidence="3">protein-serine/threonine phosphatase</fullName>
        <ecNumber evidence="3">3.1.3.16</ecNumber>
    </recommendedName>
</protein>
<dbReference type="PANTHER" id="PTHR47992">
    <property type="entry name" value="PROTEIN PHOSPHATASE"/>
    <property type="match status" value="1"/>
</dbReference>
<dbReference type="PROSITE" id="PS01032">
    <property type="entry name" value="PPM_1"/>
    <property type="match status" value="1"/>
</dbReference>
<evidence type="ECO:0000256" key="3">
    <source>
        <dbReference type="ARBA" id="ARBA00013081"/>
    </source>
</evidence>